<dbReference type="GO" id="GO:0016874">
    <property type="term" value="F:ligase activity"/>
    <property type="evidence" value="ECO:0007669"/>
    <property type="project" value="UniProtKB-KW"/>
</dbReference>
<evidence type="ECO:0000313" key="2">
    <source>
        <dbReference type="Proteomes" id="UP000021369"/>
    </source>
</evidence>
<comment type="caution">
    <text evidence="1">The sequence shown here is derived from an EMBL/GenBank/DDBJ whole genome shotgun (WGS) entry which is preliminary data.</text>
</comment>
<dbReference type="Pfam" id="PF13563">
    <property type="entry name" value="2_5_RNA_ligase2"/>
    <property type="match status" value="1"/>
</dbReference>
<keyword evidence="2" id="KW-1185">Reference proteome</keyword>
<sequence length="169" mass="18684">MENKALYVLAGYDSQTEEYLSGIQEKLYAQGFSGVHTKGIPMHMTLGSLPTDMEEKLKKLVTSTAESTAPFDVTFNHVGIFGGANVLFTAPDVNHDVLALKEKFGDSKNWTAHTTFLIDSPEVIYKALHAVMQEFKAFGGKVISLHMYEFFPTRHILTVGLKAIRGGQD</sequence>
<dbReference type="RefSeq" id="WP_051506344.1">
    <property type="nucleotide sequence ID" value="NZ_JEOB01000002.1"/>
</dbReference>
<gene>
    <name evidence="1" type="ORF">RASY3_05540</name>
</gene>
<proteinExistence type="predicted"/>
<dbReference type="Gene3D" id="3.90.1140.10">
    <property type="entry name" value="Cyclic phosphodiesterase"/>
    <property type="match status" value="1"/>
</dbReference>
<organism evidence="1 2">
    <name type="scientific">Ruminococcus albus SY3</name>
    <dbReference type="NCBI Taxonomy" id="1341156"/>
    <lineage>
        <taxon>Bacteria</taxon>
        <taxon>Bacillati</taxon>
        <taxon>Bacillota</taxon>
        <taxon>Clostridia</taxon>
        <taxon>Eubacteriales</taxon>
        <taxon>Oscillospiraceae</taxon>
        <taxon>Ruminococcus</taxon>
    </lineage>
</organism>
<dbReference type="InterPro" id="IPR009097">
    <property type="entry name" value="Cyclic_Pdiesterase"/>
</dbReference>
<keyword evidence="1" id="KW-0436">Ligase</keyword>
<evidence type="ECO:0000313" key="1">
    <source>
        <dbReference type="EMBL" id="EXM39389.1"/>
    </source>
</evidence>
<protein>
    <submittedName>
        <fullName evidence="1">2'-5' RNA ligase</fullName>
    </submittedName>
</protein>
<dbReference type="SUPFAM" id="SSF55144">
    <property type="entry name" value="LigT-like"/>
    <property type="match status" value="1"/>
</dbReference>
<dbReference type="AlphaFoldDB" id="A0A011UFH1"/>
<name>A0A011UFH1_RUMAL</name>
<dbReference type="OrthoDB" id="1820388at2"/>
<dbReference type="PATRIC" id="fig|1341156.4.peg.1526"/>
<dbReference type="EMBL" id="JEOB01000002">
    <property type="protein sequence ID" value="EXM39389.1"/>
    <property type="molecule type" value="Genomic_DNA"/>
</dbReference>
<dbReference type="Proteomes" id="UP000021369">
    <property type="component" value="Unassembled WGS sequence"/>
</dbReference>
<accession>A0A011UFH1</accession>
<reference evidence="1 2" key="1">
    <citation type="submission" date="2013-06" db="EMBL/GenBank/DDBJ databases">
        <title>Rumen cellulosomics: divergent fiber-degrading strategies revealed by comparative genome-wide analysis of six Ruminococcal strains.</title>
        <authorList>
            <person name="Dassa B."/>
            <person name="Borovok I."/>
            <person name="Lamed R."/>
            <person name="Flint H."/>
            <person name="Yeoman C.J."/>
            <person name="White B."/>
            <person name="Bayer E.A."/>
        </authorList>
    </citation>
    <scope>NUCLEOTIDE SEQUENCE [LARGE SCALE GENOMIC DNA]</scope>
    <source>
        <strain evidence="1 2">SY3</strain>
    </source>
</reference>